<gene>
    <name evidence="1" type="ORF">G3561_16755</name>
    <name evidence="2" type="ORF">GCE86_18420</name>
</gene>
<evidence type="ECO:0000313" key="1">
    <source>
        <dbReference type="EMBL" id="NES29188.1"/>
    </source>
</evidence>
<evidence type="ECO:0000313" key="2">
    <source>
        <dbReference type="EMBL" id="QGL48817.1"/>
    </source>
</evidence>
<evidence type="ECO:0000313" key="3">
    <source>
        <dbReference type="Proteomes" id="UP000402241"/>
    </source>
</evidence>
<dbReference type="EMBL" id="JAAHBZ010000006">
    <property type="protein sequence ID" value="NES29188.1"/>
    <property type="molecule type" value="Genomic_DNA"/>
</dbReference>
<evidence type="ECO:0000313" key="4">
    <source>
        <dbReference type="Proteomes" id="UP000477779"/>
    </source>
</evidence>
<proteinExistence type="predicted"/>
<reference evidence="1 4" key="2">
    <citation type="submission" date="2020-02" db="EMBL/GenBank/DDBJ databases">
        <title>WGS of Micromonospora spp. isolated from hot spring.</title>
        <authorList>
            <person name="Thawai C."/>
        </authorList>
    </citation>
    <scope>NUCLEOTIDE SEQUENCE [LARGE SCALE GENOMIC DNA]</scope>
    <source>
        <strain evidence="1 4">TMS7</strain>
    </source>
</reference>
<reference evidence="2 3" key="1">
    <citation type="submission" date="2019-10" db="EMBL/GenBank/DDBJ databases">
        <title>Genome Sequence of Micromonospora terminaliae DSM 101760.</title>
        <authorList>
            <person name="Guo L."/>
        </authorList>
    </citation>
    <scope>NUCLEOTIDE SEQUENCE [LARGE SCALE GENOMIC DNA]</scope>
    <source>
        <strain evidence="2 3">DSM 101760</strain>
    </source>
</reference>
<name>A0AAJ2ZFY7_9ACTN</name>
<sequence length="317" mass="34546">MSTLSSAQLLKSSQEWGRRAFVSYLTNDRSALLIDAAVSLEHLSKAYLYGQHPALLIDLGKKDFDSLLHLCSLSKHARRPRMATISGTEAFNRVQILLPNMKTSAASIKTLIEVRDGTIHAGQLPPGDITSTFASFVRASAEICEALGIDLEDHWAEHKALADSLASDSITKIEQRVSELIAAAKLRFKALTDSIPQGEQAGIFEAMRAAIEGALLGDEVEESPCPSCSQAAYCSGKYEVDYDVDVDVDDGIAVAYPANTLLFYPAMLTCGVCKLFLKDRDELKAAGVNQTWEIDDPELLGEYMDRDQGLMPSPTEV</sequence>
<dbReference type="Proteomes" id="UP000477779">
    <property type="component" value="Unassembled WGS sequence"/>
</dbReference>
<dbReference type="Proteomes" id="UP000402241">
    <property type="component" value="Chromosome"/>
</dbReference>
<accession>A0AAJ2ZFY7</accession>
<dbReference type="RefSeq" id="WP_154228111.1">
    <property type="nucleotide sequence ID" value="NZ_CP045309.1"/>
</dbReference>
<keyword evidence="3" id="KW-1185">Reference proteome</keyword>
<dbReference type="AlphaFoldDB" id="A0AAJ2ZFY7"/>
<dbReference type="EMBL" id="CP045309">
    <property type="protein sequence ID" value="QGL48817.1"/>
    <property type="molecule type" value="Genomic_DNA"/>
</dbReference>
<organism evidence="1 4">
    <name type="scientific">Micromonospora terminaliae</name>
    <dbReference type="NCBI Taxonomy" id="1914461"/>
    <lineage>
        <taxon>Bacteria</taxon>
        <taxon>Bacillati</taxon>
        <taxon>Actinomycetota</taxon>
        <taxon>Actinomycetes</taxon>
        <taxon>Micromonosporales</taxon>
        <taxon>Micromonosporaceae</taxon>
        <taxon>Micromonospora</taxon>
    </lineage>
</organism>
<protein>
    <submittedName>
        <fullName evidence="1">Uncharacterized protein</fullName>
    </submittedName>
</protein>